<organism evidence="1 2">
    <name type="scientific">Dryococelus australis</name>
    <dbReference type="NCBI Taxonomy" id="614101"/>
    <lineage>
        <taxon>Eukaryota</taxon>
        <taxon>Metazoa</taxon>
        <taxon>Ecdysozoa</taxon>
        <taxon>Arthropoda</taxon>
        <taxon>Hexapoda</taxon>
        <taxon>Insecta</taxon>
        <taxon>Pterygota</taxon>
        <taxon>Neoptera</taxon>
        <taxon>Polyneoptera</taxon>
        <taxon>Phasmatodea</taxon>
        <taxon>Verophasmatodea</taxon>
        <taxon>Anareolatae</taxon>
        <taxon>Phasmatidae</taxon>
        <taxon>Eurycanthinae</taxon>
        <taxon>Dryococelus</taxon>
    </lineage>
</organism>
<evidence type="ECO:0000313" key="1">
    <source>
        <dbReference type="EMBL" id="KAJ8890352.1"/>
    </source>
</evidence>
<keyword evidence="2" id="KW-1185">Reference proteome</keyword>
<accession>A0ABQ9I157</accession>
<gene>
    <name evidence="1" type="ORF">PR048_009860</name>
</gene>
<comment type="caution">
    <text evidence="1">The sequence shown here is derived from an EMBL/GenBank/DDBJ whole genome shotgun (WGS) entry which is preliminary data.</text>
</comment>
<evidence type="ECO:0000313" key="2">
    <source>
        <dbReference type="Proteomes" id="UP001159363"/>
    </source>
</evidence>
<protein>
    <submittedName>
        <fullName evidence="1">Uncharacterized protein</fullName>
    </submittedName>
</protein>
<dbReference type="Proteomes" id="UP001159363">
    <property type="component" value="Chromosome 3"/>
</dbReference>
<proteinExistence type="predicted"/>
<reference evidence="1 2" key="1">
    <citation type="submission" date="2023-02" db="EMBL/GenBank/DDBJ databases">
        <title>LHISI_Scaffold_Assembly.</title>
        <authorList>
            <person name="Stuart O.P."/>
            <person name="Cleave R."/>
            <person name="Magrath M.J.L."/>
            <person name="Mikheyev A.S."/>
        </authorList>
    </citation>
    <scope>NUCLEOTIDE SEQUENCE [LARGE SCALE GENOMIC DNA]</scope>
    <source>
        <strain evidence="1">Daus_M_001</strain>
        <tissue evidence="1">Leg muscle</tissue>
    </source>
</reference>
<dbReference type="EMBL" id="JARBHB010000003">
    <property type="protein sequence ID" value="KAJ8890352.1"/>
    <property type="molecule type" value="Genomic_DNA"/>
</dbReference>
<sequence>MMQSLKNVFVCKSTTSKLFMMKKLLKLKFQGVETLLRQLEALEATLDKTDKVCYLILMMTEKLNNVVTAIETMISNITLEFVTGRLLDAEFCMLDGQSHDVVDPAVGYIKIILLLDLSVMIKKWWLLQQLLY</sequence>
<name>A0ABQ9I157_9NEOP</name>